<evidence type="ECO:0000313" key="9">
    <source>
        <dbReference type="EMBL" id="PSX38713.1"/>
    </source>
</evidence>
<keyword evidence="2 4" id="KW-0378">Hydrolase</keyword>
<dbReference type="EC" id="3.5.1.44" evidence="4"/>
<evidence type="ECO:0000256" key="4">
    <source>
        <dbReference type="HAMAP-Rule" id="MF_00099"/>
    </source>
</evidence>
<dbReference type="SUPFAM" id="SSF52172">
    <property type="entry name" value="CheY-like"/>
    <property type="match status" value="1"/>
</dbReference>
<dbReference type="RefSeq" id="WP_045043211.1">
    <property type="nucleotide sequence ID" value="NZ_JZTB01000013.1"/>
</dbReference>
<dbReference type="PANTHER" id="PTHR42872:SF3">
    <property type="entry name" value="PROTEIN-GLUTAMATE METHYLESTERASE_PROTEIN-GLUTAMINE GLUTAMINASE 1"/>
    <property type="match status" value="1"/>
</dbReference>
<feature type="domain" description="Response regulatory" evidence="7">
    <location>
        <begin position="5"/>
        <end position="122"/>
    </location>
</feature>
<dbReference type="EMBL" id="PYOZ01000035">
    <property type="protein sequence ID" value="PSX38713.1"/>
    <property type="molecule type" value="Genomic_DNA"/>
</dbReference>
<evidence type="ECO:0000256" key="6">
    <source>
        <dbReference type="PROSITE-ProRule" id="PRU00169"/>
    </source>
</evidence>
<comment type="PTM">
    <text evidence="4">Phosphorylated by CheA. Phosphorylation of the N-terminal regulatory domain activates the methylesterase activity.</text>
</comment>
<dbReference type="InterPro" id="IPR000673">
    <property type="entry name" value="Sig_transdc_resp-reg_Me-estase"/>
</dbReference>
<dbReference type="Pfam" id="PF00072">
    <property type="entry name" value="Response_reg"/>
    <property type="match status" value="1"/>
</dbReference>
<dbReference type="GO" id="GO:0005737">
    <property type="term" value="C:cytoplasm"/>
    <property type="evidence" value="ECO:0007669"/>
    <property type="project" value="UniProtKB-SubCell"/>
</dbReference>
<dbReference type="SUPFAM" id="SSF52738">
    <property type="entry name" value="Methylesterase CheB, C-terminal domain"/>
    <property type="match status" value="1"/>
</dbReference>
<comment type="catalytic activity">
    <reaction evidence="4">
        <text>L-glutaminyl-[protein] + H2O = L-glutamyl-[protein] + NH4(+)</text>
        <dbReference type="Rhea" id="RHEA:16441"/>
        <dbReference type="Rhea" id="RHEA-COMP:10207"/>
        <dbReference type="Rhea" id="RHEA-COMP:10208"/>
        <dbReference type="ChEBI" id="CHEBI:15377"/>
        <dbReference type="ChEBI" id="CHEBI:28938"/>
        <dbReference type="ChEBI" id="CHEBI:29973"/>
        <dbReference type="ChEBI" id="CHEBI:30011"/>
        <dbReference type="EC" id="3.5.1.44"/>
    </reaction>
</comment>
<name>A0AAX0YS87_9GAMM</name>
<dbReference type="InterPro" id="IPR035909">
    <property type="entry name" value="CheB_C"/>
</dbReference>
<evidence type="ECO:0000256" key="1">
    <source>
        <dbReference type="ARBA" id="ARBA00022500"/>
    </source>
</evidence>
<dbReference type="InterPro" id="IPR001789">
    <property type="entry name" value="Sig_transdc_resp-reg_receiver"/>
</dbReference>
<gene>
    <name evidence="4" type="primary">cheB</name>
    <name evidence="9" type="ORF">C0W53_22840</name>
</gene>
<proteinExistence type="inferred from homology"/>
<dbReference type="GO" id="GO:0000156">
    <property type="term" value="F:phosphorelay response regulator activity"/>
    <property type="evidence" value="ECO:0007669"/>
    <property type="project" value="InterPro"/>
</dbReference>
<accession>A0AAX0YS87</accession>
<comment type="domain">
    <text evidence="4">Contains a C-terminal catalytic domain, and an N-terminal region which modulates catalytic activity.</text>
</comment>
<evidence type="ECO:0000256" key="3">
    <source>
        <dbReference type="ARBA" id="ARBA00048267"/>
    </source>
</evidence>
<dbReference type="HAMAP" id="MF_00099">
    <property type="entry name" value="CheB_chemtxs"/>
    <property type="match status" value="1"/>
</dbReference>
<dbReference type="SMART" id="SM00448">
    <property type="entry name" value="REC"/>
    <property type="match status" value="1"/>
</dbReference>
<dbReference type="PANTHER" id="PTHR42872">
    <property type="entry name" value="PROTEIN-GLUTAMATE METHYLESTERASE/PROTEIN-GLUTAMINE GLUTAMINASE"/>
    <property type="match status" value="1"/>
</dbReference>
<dbReference type="CDD" id="cd16432">
    <property type="entry name" value="CheB_Rec"/>
    <property type="match status" value="1"/>
</dbReference>
<evidence type="ECO:0000256" key="2">
    <source>
        <dbReference type="ARBA" id="ARBA00022801"/>
    </source>
</evidence>
<evidence type="ECO:0000256" key="5">
    <source>
        <dbReference type="PROSITE-ProRule" id="PRU00050"/>
    </source>
</evidence>
<keyword evidence="10" id="KW-1185">Reference proteome</keyword>
<dbReference type="NCBIfam" id="NF001965">
    <property type="entry name" value="PRK00742.1"/>
    <property type="match status" value="1"/>
</dbReference>
<comment type="catalytic activity">
    <reaction evidence="3 4">
        <text>[protein]-L-glutamate 5-O-methyl ester + H2O = L-glutamyl-[protein] + methanol + H(+)</text>
        <dbReference type="Rhea" id="RHEA:23236"/>
        <dbReference type="Rhea" id="RHEA-COMP:10208"/>
        <dbReference type="Rhea" id="RHEA-COMP:10311"/>
        <dbReference type="ChEBI" id="CHEBI:15377"/>
        <dbReference type="ChEBI" id="CHEBI:15378"/>
        <dbReference type="ChEBI" id="CHEBI:17790"/>
        <dbReference type="ChEBI" id="CHEBI:29973"/>
        <dbReference type="ChEBI" id="CHEBI:82795"/>
        <dbReference type="EC" id="3.1.1.61"/>
    </reaction>
</comment>
<feature type="active site" evidence="4 5">
    <location>
        <position position="227"/>
    </location>
</feature>
<protein>
    <recommendedName>
        <fullName evidence="4">Protein-glutamate methylesterase/protein-glutamine glutaminase</fullName>
        <ecNumber evidence="4">3.1.1.61</ecNumber>
        <ecNumber evidence="4">3.5.1.44</ecNumber>
    </recommendedName>
</protein>
<dbReference type="InterPro" id="IPR008248">
    <property type="entry name" value="CheB-like"/>
</dbReference>
<comment type="similarity">
    <text evidence="4">Belongs to the CheB family.</text>
</comment>
<comment type="caution">
    <text evidence="9">The sequence shown here is derived from an EMBL/GenBank/DDBJ whole genome shotgun (WGS) entry which is preliminary data.</text>
</comment>
<feature type="modified residue" description="4-aspartylphosphate" evidence="4 6">
    <location>
        <position position="56"/>
    </location>
</feature>
<feature type="active site" evidence="4 5">
    <location>
        <position position="200"/>
    </location>
</feature>
<dbReference type="PROSITE" id="PS50122">
    <property type="entry name" value="CHEB"/>
    <property type="match status" value="1"/>
</dbReference>
<dbReference type="Pfam" id="PF01339">
    <property type="entry name" value="CheB_methylest"/>
    <property type="match status" value="1"/>
</dbReference>
<reference evidence="9 10" key="1">
    <citation type="submission" date="2018-01" db="EMBL/GenBank/DDBJ databases">
        <title>Whole genome sequencing of Histamine producing bacteria.</title>
        <authorList>
            <person name="Butler K."/>
        </authorList>
    </citation>
    <scope>NUCLEOTIDE SEQUENCE [LARGE SCALE GENOMIC DNA]</scope>
    <source>
        <strain evidence="9 10">A1-4</strain>
    </source>
</reference>
<keyword evidence="4" id="KW-0963">Cytoplasm</keyword>
<dbReference type="AlphaFoldDB" id="A0AAX0YS87"/>
<dbReference type="Proteomes" id="UP000240728">
    <property type="component" value="Unassembled WGS sequence"/>
</dbReference>
<dbReference type="InterPro" id="IPR011006">
    <property type="entry name" value="CheY-like_superfamily"/>
</dbReference>
<dbReference type="Gene3D" id="3.40.50.180">
    <property type="entry name" value="Methylesterase CheB, C-terminal domain"/>
    <property type="match status" value="1"/>
</dbReference>
<dbReference type="GO" id="GO:0006935">
    <property type="term" value="P:chemotaxis"/>
    <property type="evidence" value="ECO:0007669"/>
    <property type="project" value="UniProtKB-UniRule"/>
</dbReference>
<feature type="active site" evidence="4 5">
    <location>
        <position position="323"/>
    </location>
</feature>
<dbReference type="GO" id="GO:0008984">
    <property type="term" value="F:protein-glutamate methylesterase activity"/>
    <property type="evidence" value="ECO:0007669"/>
    <property type="project" value="UniProtKB-UniRule"/>
</dbReference>
<dbReference type="EC" id="3.1.1.61" evidence="4"/>
<comment type="subcellular location">
    <subcellularLocation>
        <location evidence="4">Cytoplasm</location>
    </subcellularLocation>
</comment>
<keyword evidence="1 4" id="KW-0145">Chemotaxis</keyword>
<comment type="function">
    <text evidence="4">Involved in chemotaxis. Part of a chemotaxis signal transduction system that modulates chemotaxis in response to various stimuli. Catalyzes the demethylation of specific methylglutamate residues introduced into the chemoreceptors (methyl-accepting chemotaxis proteins or MCP) by CheR. Also mediates the irreversible deamidation of specific glutamine residues to glutamic acid.</text>
</comment>
<evidence type="ECO:0000313" key="10">
    <source>
        <dbReference type="Proteomes" id="UP000240728"/>
    </source>
</evidence>
<sequence>MTEIKVLVVDDSAFFRKMIVSMLESSMVIKVVGVATNGKEAIDKVSELMPDVITMDIEMPVMDGVTAVRRIVRDHPIPILMLSSLTREGTHQTLDALDAGASDFMLKNFKTVSDNENDFKSILIKKVTDLARRSRFINRKPNYSASLALRLSPSHLPVSGQKVRPTSLSDAATPHVKSSFTNRPFKHSARKYDLLVIGSSTGGPVALQQVLMKLPANFPCPILLAQHMPALFTTAFAERLNTICNITVKEAQSGEVLKAGVAYLAPGGRQMTLEGRQKVVRLRVSEDAMGLNYAPCVDLLFTSIAKAIPGGALGVLLTGMGSDGCEGARLMKESGSVIWSQDKESCVVYGMPQAVEKAGISSEVFDIKKMGENIAHEISA</sequence>
<dbReference type="CDD" id="cd17541">
    <property type="entry name" value="REC_CheB-like"/>
    <property type="match status" value="1"/>
</dbReference>
<organism evidence="9 10">
    <name type="scientific">Photobacterium kishitanii</name>
    <dbReference type="NCBI Taxonomy" id="318456"/>
    <lineage>
        <taxon>Bacteria</taxon>
        <taxon>Pseudomonadati</taxon>
        <taxon>Pseudomonadota</taxon>
        <taxon>Gammaproteobacteria</taxon>
        <taxon>Vibrionales</taxon>
        <taxon>Vibrionaceae</taxon>
        <taxon>Photobacterium</taxon>
    </lineage>
</organism>
<feature type="domain" description="CheB-type methylesterase" evidence="8">
    <location>
        <begin position="184"/>
        <end position="380"/>
    </location>
</feature>
<evidence type="ECO:0000259" key="7">
    <source>
        <dbReference type="PROSITE" id="PS50110"/>
    </source>
</evidence>
<dbReference type="GO" id="GO:0050568">
    <property type="term" value="F:protein-glutamine glutaminase activity"/>
    <property type="evidence" value="ECO:0007669"/>
    <property type="project" value="UniProtKB-UniRule"/>
</dbReference>
<dbReference type="PROSITE" id="PS50110">
    <property type="entry name" value="RESPONSE_REGULATORY"/>
    <property type="match status" value="1"/>
</dbReference>
<dbReference type="Gene3D" id="3.40.50.2300">
    <property type="match status" value="1"/>
</dbReference>
<keyword evidence="4 6" id="KW-0597">Phosphoprotein</keyword>
<evidence type="ECO:0000259" key="8">
    <source>
        <dbReference type="PROSITE" id="PS50122"/>
    </source>
</evidence>
<dbReference type="PIRSF" id="PIRSF000876">
    <property type="entry name" value="RR_chemtxs_CheB"/>
    <property type="match status" value="1"/>
</dbReference>